<evidence type="ECO:0000313" key="4">
    <source>
        <dbReference type="Proteomes" id="UP000015100"/>
    </source>
</evidence>
<evidence type="ECO:0000259" key="2">
    <source>
        <dbReference type="Pfam" id="PF01425"/>
    </source>
</evidence>
<feature type="domain" description="Amidase" evidence="2">
    <location>
        <begin position="145"/>
        <end position="552"/>
    </location>
</feature>
<dbReference type="Proteomes" id="UP000015100">
    <property type="component" value="Unassembled WGS sequence"/>
</dbReference>
<organism evidence="3 4">
    <name type="scientific">Dactylellina haptotyla (strain CBS 200.50)</name>
    <name type="common">Nematode-trapping fungus</name>
    <name type="synonym">Monacrosporium haptotylum</name>
    <dbReference type="NCBI Taxonomy" id="1284197"/>
    <lineage>
        <taxon>Eukaryota</taxon>
        <taxon>Fungi</taxon>
        <taxon>Dikarya</taxon>
        <taxon>Ascomycota</taxon>
        <taxon>Pezizomycotina</taxon>
        <taxon>Orbiliomycetes</taxon>
        <taxon>Orbiliales</taxon>
        <taxon>Orbiliaceae</taxon>
        <taxon>Dactylellina</taxon>
    </lineage>
</organism>
<dbReference type="PANTHER" id="PTHR11895:SF67">
    <property type="entry name" value="AMIDASE DOMAIN-CONTAINING PROTEIN"/>
    <property type="match status" value="1"/>
</dbReference>
<keyword evidence="4" id="KW-1185">Reference proteome</keyword>
<dbReference type="InterPro" id="IPR000120">
    <property type="entry name" value="Amidase"/>
</dbReference>
<name>S8BW59_DACHA</name>
<dbReference type="OrthoDB" id="421993at2759"/>
<comment type="caution">
    <text evidence="3">The sequence shown here is derived from an EMBL/GenBank/DDBJ whole genome shotgun (WGS) entry which is preliminary data.</text>
</comment>
<dbReference type="PROSITE" id="PS00571">
    <property type="entry name" value="AMIDASES"/>
    <property type="match status" value="1"/>
</dbReference>
<gene>
    <name evidence="3" type="ORF">H072_2320</name>
</gene>
<dbReference type="eggNOG" id="KOG1211">
    <property type="taxonomic scope" value="Eukaryota"/>
</dbReference>
<dbReference type="PANTHER" id="PTHR11895">
    <property type="entry name" value="TRANSAMIDASE"/>
    <property type="match status" value="1"/>
</dbReference>
<dbReference type="HOGENOM" id="CLU_009600_0_2_1"/>
<dbReference type="STRING" id="1284197.S8BW59"/>
<proteinExistence type="inferred from homology"/>
<sequence>MPPSAKARYINYPPPKELTTAAEESKYKNPPANNPVVSGFPLQFLSAVIANVGFIQRFFWTNAQFGTLKNIEGLDVLTPCFTPYVIPADSDDVFAADELAAIDAPLDTAFYSSADFVKLYLERKATPTQVVQKLLEVIVQPPHKAAIQQVIPDLALAAAEASSKRYATGSTLGPLDGVPFVVKDEIYVHGYDTTFGADKIWDKGEGDTAWCVQKLEDAGAILLAKSCMHELGSDTTNCNPVGGHTPRNPYNDKFYCGGSSGGSAYCVGAGLVPIAVGCDGGGSIRIPSNYCGIYGLKPSSGRVSSRPTPSLSPGNGVTGPMCGTLEDLKIAYRVMATSDPESSASSMFPALRDPGFPLTAQKKKRIGVFRQWFDDCSPAVHRHALAAVQGLEKEGYEVVNLPMMPYITVARRAHSLSIITDMAAFLNGDYSNLSPANRVLFSVAAQTPAVDIIAVNKIRSLMMSQFAALWEKYPGIILVNPVTPDVGAKIDEAHLKCGVSDGDSSIRSMKYVALGNFIGTPGINTIVGYDDETSMPISLMGMAEWGKEEDLLGWAAEVAKASGLARKRPANWVDVLSL</sequence>
<accession>S8BW59</accession>
<comment type="similarity">
    <text evidence="1">Belongs to the amidase family.</text>
</comment>
<reference evidence="4" key="2">
    <citation type="submission" date="2013-04" db="EMBL/GenBank/DDBJ databases">
        <title>Genomic mechanisms accounting for the adaptation to parasitism in nematode-trapping fungi.</title>
        <authorList>
            <person name="Ahren D.G."/>
        </authorList>
    </citation>
    <scope>NUCLEOTIDE SEQUENCE [LARGE SCALE GENOMIC DNA]</scope>
    <source>
        <strain evidence="4">CBS 200.50</strain>
    </source>
</reference>
<dbReference type="SUPFAM" id="SSF75304">
    <property type="entry name" value="Amidase signature (AS) enzymes"/>
    <property type="match status" value="1"/>
</dbReference>
<dbReference type="InterPro" id="IPR036928">
    <property type="entry name" value="AS_sf"/>
</dbReference>
<dbReference type="Pfam" id="PF01425">
    <property type="entry name" value="Amidase"/>
    <property type="match status" value="1"/>
</dbReference>
<evidence type="ECO:0000313" key="3">
    <source>
        <dbReference type="EMBL" id="EPS43728.1"/>
    </source>
</evidence>
<dbReference type="EMBL" id="AQGS01000070">
    <property type="protein sequence ID" value="EPS43728.1"/>
    <property type="molecule type" value="Genomic_DNA"/>
</dbReference>
<dbReference type="AlphaFoldDB" id="S8BW59"/>
<evidence type="ECO:0000256" key="1">
    <source>
        <dbReference type="ARBA" id="ARBA00009199"/>
    </source>
</evidence>
<dbReference type="InterPro" id="IPR020556">
    <property type="entry name" value="Amidase_CS"/>
</dbReference>
<dbReference type="InterPro" id="IPR023631">
    <property type="entry name" value="Amidase_dom"/>
</dbReference>
<dbReference type="GO" id="GO:0003824">
    <property type="term" value="F:catalytic activity"/>
    <property type="evidence" value="ECO:0007669"/>
    <property type="project" value="InterPro"/>
</dbReference>
<protein>
    <recommendedName>
        <fullName evidence="2">Amidase domain-containing protein</fullName>
    </recommendedName>
</protein>
<dbReference type="OMA" id="YGMSDTN"/>
<dbReference type="Gene3D" id="3.90.1300.10">
    <property type="entry name" value="Amidase signature (AS) domain"/>
    <property type="match status" value="1"/>
</dbReference>
<reference evidence="3 4" key="1">
    <citation type="journal article" date="2013" name="PLoS Genet.">
        <title>Genomic mechanisms accounting for the adaptation to parasitism in nematode-trapping fungi.</title>
        <authorList>
            <person name="Meerupati T."/>
            <person name="Andersson K.M."/>
            <person name="Friman E."/>
            <person name="Kumar D."/>
            <person name="Tunlid A."/>
            <person name="Ahren D."/>
        </authorList>
    </citation>
    <scope>NUCLEOTIDE SEQUENCE [LARGE SCALE GENOMIC DNA]</scope>
    <source>
        <strain evidence="3 4">CBS 200.50</strain>
    </source>
</reference>